<sequence>MASFPVTVYRWDDSGAPQITDGLASEYLNVLHKCLVEGYGSKLPLGWTRPFHNATSHISVYRNNTNAGGSGSCVRFSREGANSPFGIIRTTYAVDMTAINTYVKRGFTQGFSTLSGVSSGYEPIKWIMVGTVTAFYFFAADVFAQKVQQQNANGVGFFAGDIFSTIPNDIGRFIAGGSASGDNTLGNNWFDHIHYTLYSAAIPTPSANVFRIYSADNHNSSAFYGLYPGLPCLGNGPSSGESYLANAPLSTQLSAPVLLVRPNELPGNSTTKDRLGIPITNSTITPYLRGVMPGMKIALYTGYRDQNWGHVAVIDGVDHLIVPQTTTGGSNVVIELGSWHDPFN</sequence>
<evidence type="ECO:0008006" key="3">
    <source>
        <dbReference type="Google" id="ProtNLM"/>
    </source>
</evidence>
<name>A0ABS8C1I8_9ALTE</name>
<evidence type="ECO:0000313" key="1">
    <source>
        <dbReference type="EMBL" id="MCB5226180.1"/>
    </source>
</evidence>
<protein>
    <recommendedName>
        <fullName evidence="3">Peptidase C51 domain-containing protein</fullName>
    </recommendedName>
</protein>
<gene>
    <name evidence="1" type="ORF">JAO78_005060</name>
</gene>
<keyword evidence="2" id="KW-1185">Reference proteome</keyword>
<evidence type="ECO:0000313" key="2">
    <source>
        <dbReference type="Proteomes" id="UP000633814"/>
    </source>
</evidence>
<proteinExistence type="predicted"/>
<dbReference type="EMBL" id="JAEINI020000002">
    <property type="protein sequence ID" value="MCB5226180.1"/>
    <property type="molecule type" value="Genomic_DNA"/>
</dbReference>
<dbReference type="Proteomes" id="UP000633814">
    <property type="component" value="Unassembled WGS sequence"/>
</dbReference>
<reference evidence="1 2" key="1">
    <citation type="submission" date="2021-10" db="EMBL/GenBank/DDBJ databases">
        <title>Alishewanella koreense sp. nov. isolated from seawater of southwestern coast in South Korea and the proposal for the reclassification of Rheinheimera perlucida and Rheinheimera tuosuensis as Arsukibacterium perlucida and Arsukibacterium tuosuensis.</title>
        <authorList>
            <person name="Kim K.H."/>
            <person name="Ruan W."/>
            <person name="Kim K.R."/>
            <person name="Baek J.H."/>
            <person name="Jeon C.O."/>
        </authorList>
    </citation>
    <scope>NUCLEOTIDE SEQUENCE [LARGE SCALE GENOMIC DNA]</scope>
    <source>
        <strain evidence="1 2">16-MA</strain>
    </source>
</reference>
<organism evidence="1 2">
    <name type="scientific">Alishewanella maricola</name>
    <dbReference type="NCBI Taxonomy" id="2795740"/>
    <lineage>
        <taxon>Bacteria</taxon>
        <taxon>Pseudomonadati</taxon>
        <taxon>Pseudomonadota</taxon>
        <taxon>Gammaproteobacteria</taxon>
        <taxon>Alteromonadales</taxon>
        <taxon>Alteromonadaceae</taxon>
        <taxon>Alishewanella</taxon>
    </lineage>
</organism>
<dbReference type="RefSeq" id="WP_226750266.1">
    <property type="nucleotide sequence ID" value="NZ_JAEINI020000002.1"/>
</dbReference>
<comment type="caution">
    <text evidence="1">The sequence shown here is derived from an EMBL/GenBank/DDBJ whole genome shotgun (WGS) entry which is preliminary data.</text>
</comment>
<accession>A0ABS8C1I8</accession>